<keyword evidence="2" id="KW-0238">DNA-binding</keyword>
<accession>A0A7C0Z954</accession>
<dbReference type="InterPro" id="IPR036388">
    <property type="entry name" value="WH-like_DNA-bd_sf"/>
</dbReference>
<evidence type="ECO:0000313" key="5">
    <source>
        <dbReference type="EMBL" id="HDI82620.1"/>
    </source>
</evidence>
<feature type="domain" description="HTH arsR-type" evidence="4">
    <location>
        <begin position="1"/>
        <end position="87"/>
    </location>
</feature>
<dbReference type="PRINTS" id="PR00778">
    <property type="entry name" value="HTHARSR"/>
</dbReference>
<dbReference type="GO" id="GO:0003677">
    <property type="term" value="F:DNA binding"/>
    <property type="evidence" value="ECO:0007669"/>
    <property type="project" value="UniProtKB-KW"/>
</dbReference>
<name>A0A7C0Z954_UNCW3</name>
<dbReference type="InterPro" id="IPR011991">
    <property type="entry name" value="ArsR-like_HTH"/>
</dbReference>
<dbReference type="PANTHER" id="PTHR33154">
    <property type="entry name" value="TRANSCRIPTIONAL REGULATOR, ARSR FAMILY"/>
    <property type="match status" value="1"/>
</dbReference>
<dbReference type="GO" id="GO:0003700">
    <property type="term" value="F:DNA-binding transcription factor activity"/>
    <property type="evidence" value="ECO:0007669"/>
    <property type="project" value="InterPro"/>
</dbReference>
<dbReference type="PROSITE" id="PS50987">
    <property type="entry name" value="HTH_ARSR_2"/>
    <property type="match status" value="1"/>
</dbReference>
<dbReference type="AlphaFoldDB" id="A0A7C0Z954"/>
<evidence type="ECO:0000256" key="3">
    <source>
        <dbReference type="ARBA" id="ARBA00023163"/>
    </source>
</evidence>
<dbReference type="CDD" id="cd00090">
    <property type="entry name" value="HTH_ARSR"/>
    <property type="match status" value="1"/>
</dbReference>
<dbReference type="SUPFAM" id="SSF46785">
    <property type="entry name" value="Winged helix' DNA-binding domain"/>
    <property type="match status" value="1"/>
</dbReference>
<comment type="caution">
    <text evidence="5">The sequence shown here is derived from an EMBL/GenBank/DDBJ whole genome shotgun (WGS) entry which is preliminary data.</text>
</comment>
<reference evidence="5" key="1">
    <citation type="journal article" date="2020" name="mSystems">
        <title>Genome- and Community-Level Interaction Insights into Carbon Utilization and Element Cycling Functions of Hydrothermarchaeota in Hydrothermal Sediment.</title>
        <authorList>
            <person name="Zhou Z."/>
            <person name="Liu Y."/>
            <person name="Xu W."/>
            <person name="Pan J."/>
            <person name="Luo Z.H."/>
            <person name="Li M."/>
        </authorList>
    </citation>
    <scope>NUCLEOTIDE SEQUENCE [LARGE SCALE GENOMIC DNA]</scope>
    <source>
        <strain evidence="5">HyVt-102</strain>
    </source>
</reference>
<dbReference type="InterPro" id="IPR001845">
    <property type="entry name" value="HTH_ArsR_DNA-bd_dom"/>
</dbReference>
<dbReference type="Gene3D" id="1.10.10.10">
    <property type="entry name" value="Winged helix-like DNA-binding domain superfamily/Winged helix DNA-binding domain"/>
    <property type="match status" value="1"/>
</dbReference>
<evidence type="ECO:0000259" key="4">
    <source>
        <dbReference type="PROSITE" id="PS50987"/>
    </source>
</evidence>
<protein>
    <submittedName>
        <fullName evidence="5">ArsR family transcriptional regulator</fullName>
    </submittedName>
</protein>
<dbReference type="NCBIfam" id="NF033788">
    <property type="entry name" value="HTH_metalloreg"/>
    <property type="match status" value="1"/>
</dbReference>
<dbReference type="InterPro" id="IPR036390">
    <property type="entry name" value="WH_DNA-bd_sf"/>
</dbReference>
<keyword evidence="1" id="KW-0805">Transcription regulation</keyword>
<dbReference type="EMBL" id="DQWE01000105">
    <property type="protein sequence ID" value="HDI82620.1"/>
    <property type="molecule type" value="Genomic_DNA"/>
</dbReference>
<evidence type="ECO:0000256" key="1">
    <source>
        <dbReference type="ARBA" id="ARBA00023015"/>
    </source>
</evidence>
<sequence length="87" mass="10366">MEEIFRALSSNIRLKILEYIADEARTVSDIVKRFSLTQPTISHHLKVLKKVGLIVERRYKKWVYYGLNHELFDNVKGFLEKLFKKGR</sequence>
<dbReference type="PANTHER" id="PTHR33154:SF33">
    <property type="entry name" value="TRANSCRIPTIONAL REPRESSOR SDPR"/>
    <property type="match status" value="1"/>
</dbReference>
<dbReference type="Proteomes" id="UP000885847">
    <property type="component" value="Unassembled WGS sequence"/>
</dbReference>
<evidence type="ECO:0000256" key="2">
    <source>
        <dbReference type="ARBA" id="ARBA00023125"/>
    </source>
</evidence>
<dbReference type="InterPro" id="IPR051081">
    <property type="entry name" value="HTH_MetalResp_TranReg"/>
</dbReference>
<organism evidence="5">
    <name type="scientific">candidate division WOR-3 bacterium</name>
    <dbReference type="NCBI Taxonomy" id="2052148"/>
    <lineage>
        <taxon>Bacteria</taxon>
        <taxon>Bacteria division WOR-3</taxon>
    </lineage>
</organism>
<proteinExistence type="predicted"/>
<dbReference type="SMART" id="SM00418">
    <property type="entry name" value="HTH_ARSR"/>
    <property type="match status" value="1"/>
</dbReference>
<gene>
    <name evidence="5" type="ORF">ENF18_02370</name>
</gene>
<dbReference type="Pfam" id="PF01022">
    <property type="entry name" value="HTH_5"/>
    <property type="match status" value="1"/>
</dbReference>
<keyword evidence="3" id="KW-0804">Transcription</keyword>